<keyword evidence="2" id="KW-1185">Reference proteome</keyword>
<sequence length="121" mass="12852">TVGFFGPAYNAAKADQVLSLLQDRNAIADPNQWQNMVLTMQNHIDDPVGRFVGGNPPTGGTTPEGNSSLIEIIRAVTGQKDTSHNCYGVPSSEGGCGAFWKDSPLDHAISIPVNQMQIGNN</sequence>
<protein>
    <submittedName>
        <fullName evidence="1">Uncharacterized protein</fullName>
    </submittedName>
</protein>
<reference evidence="1 2" key="1">
    <citation type="submission" date="2020-10" db="EMBL/GenBank/DDBJ databases">
        <title>Phylogeny of dyella-like bacteria.</title>
        <authorList>
            <person name="Fu J."/>
        </authorList>
    </citation>
    <scope>NUCLEOTIDE SEQUENCE [LARGE SCALE GENOMIC DNA]</scope>
    <source>
        <strain evidence="1 2">JP1</strain>
    </source>
</reference>
<comment type="caution">
    <text evidence="1">The sequence shown here is derived from an EMBL/GenBank/DDBJ whole genome shotgun (WGS) entry which is preliminary data.</text>
</comment>
<gene>
    <name evidence="1" type="ORF">ISP15_17940</name>
</gene>
<name>A0ABW8JMY6_9GAMM</name>
<dbReference type="EMBL" id="JADIKJ010000034">
    <property type="protein sequence ID" value="MFK2902213.1"/>
    <property type="molecule type" value="Genomic_DNA"/>
</dbReference>
<feature type="non-terminal residue" evidence="1">
    <location>
        <position position="1"/>
    </location>
</feature>
<dbReference type="RefSeq" id="WP_404549333.1">
    <property type="nucleotide sequence ID" value="NZ_JADIKJ010000034.1"/>
</dbReference>
<evidence type="ECO:0000313" key="1">
    <source>
        <dbReference type="EMBL" id="MFK2902213.1"/>
    </source>
</evidence>
<accession>A0ABW8JMY6</accession>
<evidence type="ECO:0000313" key="2">
    <source>
        <dbReference type="Proteomes" id="UP001620461"/>
    </source>
</evidence>
<dbReference type="Proteomes" id="UP001620461">
    <property type="component" value="Unassembled WGS sequence"/>
</dbReference>
<proteinExistence type="predicted"/>
<organism evidence="1 2">
    <name type="scientific">Dyella jejuensis</name>
    <dbReference type="NCBI Taxonomy" id="1432009"/>
    <lineage>
        <taxon>Bacteria</taxon>
        <taxon>Pseudomonadati</taxon>
        <taxon>Pseudomonadota</taxon>
        <taxon>Gammaproteobacteria</taxon>
        <taxon>Lysobacterales</taxon>
        <taxon>Rhodanobacteraceae</taxon>
        <taxon>Dyella</taxon>
    </lineage>
</organism>